<feature type="signal peptide" evidence="2">
    <location>
        <begin position="1"/>
        <end position="26"/>
    </location>
</feature>
<feature type="region of interest" description="Disordered" evidence="1">
    <location>
        <begin position="232"/>
        <end position="274"/>
    </location>
</feature>
<reference evidence="4 5" key="1">
    <citation type="submission" date="2016-01" db="EMBL/GenBank/DDBJ databases">
        <title>Complete Genome Sequence of Paenibacillus yonginensis DCY84, a novel Plant Growth-Promoting Bacteria with Elicitation of Induced Systemic Resistance.</title>
        <authorList>
            <person name="Kim Y.J."/>
            <person name="Yang D.C."/>
            <person name="Sukweenadhi J."/>
        </authorList>
    </citation>
    <scope>NUCLEOTIDE SEQUENCE [LARGE SCALE GENOMIC DNA]</scope>
    <source>
        <strain evidence="4 5">DCY84</strain>
    </source>
</reference>
<feature type="domain" description="SLH" evidence="3">
    <location>
        <begin position="107"/>
        <end position="169"/>
    </location>
</feature>
<feature type="chain" id="PRO_5008527634" description="SLH domain-containing protein" evidence="2">
    <location>
        <begin position="27"/>
        <end position="580"/>
    </location>
</feature>
<dbReference type="PANTHER" id="PTHR43308">
    <property type="entry name" value="OUTER MEMBRANE PROTEIN ALPHA-RELATED"/>
    <property type="match status" value="1"/>
</dbReference>
<dbReference type="InterPro" id="IPR051465">
    <property type="entry name" value="Cell_Envelope_Struct_Comp"/>
</dbReference>
<proteinExistence type="predicted"/>
<sequence length="580" mass="63862">MIRKFFIGMAVTALATGYIVTTTASAALPTYGEEWQNAETTQQNVSFTDLPSTHWAYNYIAEMVNRKVISGYPDGKFRPNNTITRAEFAKIMVTASGITPKKVNYSSFSDIPATNWASPFVESVKDYMTGYRTADGNYIFNPTAPATREDVAVALVKLKGYDANRLPDQSTIEAMFKDYAGISESAKSYVALAVENGLVSGFQDETFRPQATITRAEATVMLWRAYQYGNDNKEIGGGQTTTNPTPTTPSTPNPTTPGSPAPNTPVDQPSASTPSAKFTVETLVGGSGAGDVDGPVRTAKINQIDSMVVDKSNNVYFLDSQKMKIRKFNSSNGTVETFKTINQDFNWDYKDADGNAKHYDYKNLTPLKLAYNPASNKLYLAAKVSARTIFYDITGGVSVAAYDFDHEEARFVDFIAFPDAESILYGVTGTHESHVYEGRLNQSQVECIASSTSYNALDLSDYYGYAPVAAAHATANNLYVFGRSKMYNLQLFPVKVDMVAEYSDIRFDSVAAYNGKLYMSNAGTVYEMGTGGNMTTFINENDLIYKDGTQIRQMKQMDFDNSGNVIFYDDASKSIRRINL</sequence>
<dbReference type="KEGG" id="pyg:AWM70_19455"/>
<dbReference type="InterPro" id="IPR011042">
    <property type="entry name" value="6-blade_b-propeller_TolB-like"/>
</dbReference>
<protein>
    <recommendedName>
        <fullName evidence="3">SLH domain-containing protein</fullName>
    </recommendedName>
</protein>
<evidence type="ECO:0000313" key="5">
    <source>
        <dbReference type="Proteomes" id="UP000092573"/>
    </source>
</evidence>
<keyword evidence="2" id="KW-0732">Signal</keyword>
<evidence type="ECO:0000313" key="4">
    <source>
        <dbReference type="EMBL" id="ANS76482.1"/>
    </source>
</evidence>
<keyword evidence="5" id="KW-1185">Reference proteome</keyword>
<name>A0A1B1N4Z9_9BACL</name>
<dbReference type="PROSITE" id="PS51272">
    <property type="entry name" value="SLH"/>
    <property type="match status" value="3"/>
</dbReference>
<evidence type="ECO:0000259" key="3">
    <source>
        <dbReference type="PROSITE" id="PS51272"/>
    </source>
</evidence>
<dbReference type="STRING" id="1462996.AWM70_19455"/>
<accession>A0A1B1N4Z9</accession>
<dbReference type="Gene3D" id="2.120.10.30">
    <property type="entry name" value="TolB, C-terminal domain"/>
    <property type="match status" value="1"/>
</dbReference>
<evidence type="ECO:0000256" key="2">
    <source>
        <dbReference type="SAM" id="SignalP"/>
    </source>
</evidence>
<gene>
    <name evidence="4" type="ORF">AWM70_19455</name>
</gene>
<dbReference type="RefSeq" id="WP_068699182.1">
    <property type="nucleotide sequence ID" value="NZ_CP014167.1"/>
</dbReference>
<dbReference type="AlphaFoldDB" id="A0A1B1N4Z9"/>
<evidence type="ECO:0000256" key="1">
    <source>
        <dbReference type="SAM" id="MobiDB-lite"/>
    </source>
</evidence>
<feature type="compositionally biased region" description="Pro residues" evidence="1">
    <location>
        <begin position="246"/>
        <end position="263"/>
    </location>
</feature>
<dbReference type="SUPFAM" id="SSF101898">
    <property type="entry name" value="NHL repeat"/>
    <property type="match status" value="1"/>
</dbReference>
<feature type="domain" description="SLH" evidence="3">
    <location>
        <begin position="173"/>
        <end position="236"/>
    </location>
</feature>
<dbReference type="Pfam" id="PF00395">
    <property type="entry name" value="SLH"/>
    <property type="match status" value="2"/>
</dbReference>
<dbReference type="Proteomes" id="UP000092573">
    <property type="component" value="Chromosome"/>
</dbReference>
<dbReference type="InterPro" id="IPR001119">
    <property type="entry name" value="SLH_dom"/>
</dbReference>
<dbReference type="EMBL" id="CP014167">
    <property type="protein sequence ID" value="ANS76482.1"/>
    <property type="molecule type" value="Genomic_DNA"/>
</dbReference>
<feature type="domain" description="SLH" evidence="3">
    <location>
        <begin position="43"/>
        <end position="106"/>
    </location>
</feature>
<organism evidence="4 5">
    <name type="scientific">Paenibacillus yonginensis</name>
    <dbReference type="NCBI Taxonomy" id="1462996"/>
    <lineage>
        <taxon>Bacteria</taxon>
        <taxon>Bacillati</taxon>
        <taxon>Bacillota</taxon>
        <taxon>Bacilli</taxon>
        <taxon>Bacillales</taxon>
        <taxon>Paenibacillaceae</taxon>
        <taxon>Paenibacillus</taxon>
    </lineage>
</organism>